<dbReference type="STRING" id="1036779.SAMN04515666_102432"/>
<dbReference type="EMBL" id="FOAN01000002">
    <property type="protein sequence ID" value="SEK94760.1"/>
    <property type="molecule type" value="Genomic_DNA"/>
</dbReference>
<keyword evidence="4" id="KW-1185">Reference proteome</keyword>
<dbReference type="Pfam" id="PF07995">
    <property type="entry name" value="GSDH"/>
    <property type="match status" value="1"/>
</dbReference>
<name>A0A1H7L7F5_9HYPH</name>
<keyword evidence="1" id="KW-0732">Signal</keyword>
<protein>
    <submittedName>
        <fullName evidence="3">Glucose/arabinose dehydrogenase, beta-propeller fold</fullName>
    </submittedName>
</protein>
<proteinExistence type="predicted"/>
<feature type="domain" description="Glucose/Sorbosone dehydrogenase" evidence="2">
    <location>
        <begin position="41"/>
        <end position="368"/>
    </location>
</feature>
<evidence type="ECO:0000259" key="2">
    <source>
        <dbReference type="Pfam" id="PF07995"/>
    </source>
</evidence>
<dbReference type="InterPro" id="IPR011041">
    <property type="entry name" value="Quinoprot_gluc/sorb_DH_b-prop"/>
</dbReference>
<reference evidence="4" key="1">
    <citation type="submission" date="2016-10" db="EMBL/GenBank/DDBJ databases">
        <authorList>
            <person name="Varghese N."/>
            <person name="Submissions S."/>
        </authorList>
    </citation>
    <scope>NUCLEOTIDE SEQUENCE [LARGE SCALE GENOMIC DNA]</scope>
    <source>
        <strain evidence="4">LMG 26383,CCUG 61248,R- 45681</strain>
    </source>
</reference>
<evidence type="ECO:0000256" key="1">
    <source>
        <dbReference type="SAM" id="SignalP"/>
    </source>
</evidence>
<dbReference type="PANTHER" id="PTHR19328">
    <property type="entry name" value="HEDGEHOG-INTERACTING PROTEIN"/>
    <property type="match status" value="1"/>
</dbReference>
<evidence type="ECO:0000313" key="3">
    <source>
        <dbReference type="EMBL" id="SEK94760.1"/>
    </source>
</evidence>
<organism evidence="3 4">
    <name type="scientific">Bosea lupini</name>
    <dbReference type="NCBI Taxonomy" id="1036779"/>
    <lineage>
        <taxon>Bacteria</taxon>
        <taxon>Pseudomonadati</taxon>
        <taxon>Pseudomonadota</taxon>
        <taxon>Alphaproteobacteria</taxon>
        <taxon>Hyphomicrobiales</taxon>
        <taxon>Boseaceae</taxon>
        <taxon>Bosea</taxon>
    </lineage>
</organism>
<accession>A0A1H7L7F5</accession>
<dbReference type="SUPFAM" id="SSF50952">
    <property type="entry name" value="Soluble quinoprotein glucose dehydrogenase"/>
    <property type="match status" value="1"/>
</dbReference>
<dbReference type="Proteomes" id="UP000199664">
    <property type="component" value="Unassembled WGS sequence"/>
</dbReference>
<dbReference type="PANTHER" id="PTHR19328:SF75">
    <property type="entry name" value="ALDOSE SUGAR DEHYDROGENASE YLII"/>
    <property type="match status" value="1"/>
</dbReference>
<dbReference type="InterPro" id="IPR012938">
    <property type="entry name" value="Glc/Sorbosone_DH"/>
</dbReference>
<sequence length="373" mass="40279">MMRVFRALVLAATLLPGWAFAQQRHPSSAGELVVETVASGLENPWGLAFLPDGRMLVTERPGRLRLVGSDGKLSAPISGAPNVVARGQGGLLDVVLDPNFAQNRYLYLSFAEPRANGNGTSVARARLSANGTALEGLSVIFRQMPTIASNMHFGSRLVFDRTGALFVTVGDRYSQRDQAQNPENHIGKVLRIKPEGGAAEGNPKTPGWQPEIWSIGHRNVQGAALHPQTGQLWTAEHGARGGDEINTPKAGLNYGWPVITYGIDYSGVKIGDGTSKPGMEQPLFYWDPSIAPSGAAFYTGDRWPAWKNSLFVGALAGQLLSRLSTDGEKVTGEERLLSNLGERIRDVRQGPDGFLYLLSDDSNGKVLRVRPAR</sequence>
<dbReference type="AlphaFoldDB" id="A0A1H7L7F5"/>
<feature type="signal peptide" evidence="1">
    <location>
        <begin position="1"/>
        <end position="21"/>
    </location>
</feature>
<dbReference type="Gene3D" id="2.120.10.30">
    <property type="entry name" value="TolB, C-terminal domain"/>
    <property type="match status" value="1"/>
</dbReference>
<gene>
    <name evidence="3" type="ORF">SAMN04515666_102432</name>
</gene>
<dbReference type="InterPro" id="IPR011042">
    <property type="entry name" value="6-blade_b-propeller_TolB-like"/>
</dbReference>
<evidence type="ECO:0000313" key="4">
    <source>
        <dbReference type="Proteomes" id="UP000199664"/>
    </source>
</evidence>
<feature type="chain" id="PRO_5011593669" evidence="1">
    <location>
        <begin position="22"/>
        <end position="373"/>
    </location>
</feature>